<keyword evidence="4" id="KW-1185">Reference proteome</keyword>
<organism evidence="3 4">
    <name type="scientific">Trichonephila inaurata madagascariensis</name>
    <dbReference type="NCBI Taxonomy" id="2747483"/>
    <lineage>
        <taxon>Eukaryota</taxon>
        <taxon>Metazoa</taxon>
        <taxon>Ecdysozoa</taxon>
        <taxon>Arthropoda</taxon>
        <taxon>Chelicerata</taxon>
        <taxon>Arachnida</taxon>
        <taxon>Araneae</taxon>
        <taxon>Araneomorphae</taxon>
        <taxon>Entelegynae</taxon>
        <taxon>Araneoidea</taxon>
        <taxon>Nephilidae</taxon>
        <taxon>Trichonephila</taxon>
        <taxon>Trichonephila inaurata</taxon>
    </lineage>
</organism>
<evidence type="ECO:0000259" key="2">
    <source>
        <dbReference type="Pfam" id="PF07859"/>
    </source>
</evidence>
<gene>
    <name evidence="3" type="primary">Lipe</name>
    <name evidence="3" type="ORF">TNIN_397611</name>
</gene>
<reference evidence="3" key="1">
    <citation type="submission" date="2020-08" db="EMBL/GenBank/DDBJ databases">
        <title>Multicomponent nature underlies the extraordinary mechanical properties of spider dragline silk.</title>
        <authorList>
            <person name="Kono N."/>
            <person name="Nakamura H."/>
            <person name="Mori M."/>
            <person name="Yoshida Y."/>
            <person name="Ohtoshi R."/>
            <person name="Malay A.D."/>
            <person name="Moran D.A.P."/>
            <person name="Tomita M."/>
            <person name="Numata K."/>
            <person name="Arakawa K."/>
        </authorList>
    </citation>
    <scope>NUCLEOTIDE SEQUENCE</scope>
</reference>
<protein>
    <submittedName>
        <fullName evidence="3">Hormone-sensitive lipase</fullName>
    </submittedName>
</protein>
<proteinExistence type="predicted"/>
<dbReference type="EMBL" id="BMAV01024594">
    <property type="protein sequence ID" value="GFS34455.1"/>
    <property type="molecule type" value="Genomic_DNA"/>
</dbReference>
<evidence type="ECO:0000313" key="3">
    <source>
        <dbReference type="EMBL" id="GFS34455.1"/>
    </source>
</evidence>
<feature type="domain" description="Alpha/beta hydrolase fold-3" evidence="2">
    <location>
        <begin position="658"/>
        <end position="719"/>
    </location>
</feature>
<dbReference type="Pfam" id="PF07859">
    <property type="entry name" value="Abhydrolase_3"/>
    <property type="match status" value="2"/>
</dbReference>
<feature type="domain" description="Hormone-sensitive lipase N-terminal" evidence="1">
    <location>
        <begin position="18"/>
        <end position="318"/>
    </location>
</feature>
<dbReference type="Proteomes" id="UP000886998">
    <property type="component" value="Unassembled WGS sequence"/>
</dbReference>
<evidence type="ECO:0000313" key="4">
    <source>
        <dbReference type="Proteomes" id="UP000886998"/>
    </source>
</evidence>
<dbReference type="AlphaFoldDB" id="A0A8X6I7T8"/>
<dbReference type="GO" id="GO:0008203">
    <property type="term" value="P:cholesterol metabolic process"/>
    <property type="evidence" value="ECO:0007669"/>
    <property type="project" value="InterPro"/>
</dbReference>
<dbReference type="PANTHER" id="PTHR23025">
    <property type="entry name" value="TRIACYLGLYCEROL LIPASE"/>
    <property type="match status" value="1"/>
</dbReference>
<dbReference type="Gene3D" id="3.40.50.1820">
    <property type="entry name" value="alpha/beta hydrolase"/>
    <property type="match status" value="2"/>
</dbReference>
<dbReference type="GO" id="GO:0004771">
    <property type="term" value="F:sterol ester esterase activity"/>
    <property type="evidence" value="ECO:0007669"/>
    <property type="project" value="TreeGrafter"/>
</dbReference>
<dbReference type="SUPFAM" id="SSF53474">
    <property type="entry name" value="alpha/beta-Hydrolases"/>
    <property type="match status" value="1"/>
</dbReference>
<dbReference type="GO" id="GO:0004806">
    <property type="term" value="F:triacylglycerol lipase activity"/>
    <property type="evidence" value="ECO:0007669"/>
    <property type="project" value="TreeGrafter"/>
</dbReference>
<dbReference type="GO" id="GO:0019433">
    <property type="term" value="P:triglyceride catabolic process"/>
    <property type="evidence" value="ECO:0007669"/>
    <property type="project" value="TreeGrafter"/>
</dbReference>
<feature type="domain" description="Alpha/beta hydrolase fold-3" evidence="2">
    <location>
        <begin position="338"/>
        <end position="479"/>
    </location>
</feature>
<dbReference type="Pfam" id="PF06350">
    <property type="entry name" value="HSL_N"/>
    <property type="match status" value="1"/>
</dbReference>
<sequence length="790" mass="90349">MLRAKSTTNNYDFEVIYLSLMNNIDYFFYNRDKYWYSDRFVLLLKDLLSHFEWYEQNVGKLYDNAPRFDFNNIEGNGFRSFCLIFERCFTDCYRFCKKLINARSSIFFRPQTYLKELENIIDVVSALKPGLQFVFKLLAENSDDQLLTPDKAITAEEVIIECGGISQFGFYGRHQGFYYCTSMKRILQGVSVIMATFSDLYRTAGGPISKAALTILNGLKYILNPELRAEHIVDVAQNSSVEFLKAFWSLSETQFMKQLPGWVCPKMHVREVIFIPDKPVILNNIYSNESVVIPAPTSHIPSAPVRCLLLSAIQRNGQILKKNKRKSNLAPKSKSLLFHCHGGGFISQNPESHEIYLRHWAYDLNVPIISVDYSLSPEAPFPRAIEEVLLTYAWVLKNPDKLGWTGETICFAGDSAGGNVLMSVILKTITMQIRKPDAIMCCYTPLILDIVPSPSRLLCWIDPLLPLGFMISCMNAYAGNVTEGDEYDVESEHALSGRSRKISSISEIFDSSINFLKQNEWMEVEANEPPEKIENVCHEADNYTDFVDSNNYIHEAVKECDKKSHEKNQNPSFTYDEEYIVFDLPLDLFFDVKTKCHKVADLGLSKISDMFMSTSFYQKVISPFLPDIGLHSQAKIQSTYDKKASILQKIRMLKIISKNPFMSPLLASDEILKEMPPVYFLSLNFDPCLDDSITFAKRLQSLNRRVVVDVLDGLPHGFLNFLPFSQEAHDGSNLCVRRLKESCGRNTCSSLFGFQPRTSRECVLKRNKSVILQLGTMRPKLQMKKKRNQV</sequence>
<comment type="caution">
    <text evidence="3">The sequence shown here is derived from an EMBL/GenBank/DDBJ whole genome shotgun (WGS) entry which is preliminary data.</text>
</comment>
<dbReference type="InterPro" id="IPR013094">
    <property type="entry name" value="AB_hydrolase_3"/>
</dbReference>
<accession>A0A8X6I7T8</accession>
<dbReference type="InterPro" id="IPR010468">
    <property type="entry name" value="HSL_N"/>
</dbReference>
<dbReference type="PANTHER" id="PTHR23025:SF3">
    <property type="entry name" value="HORMONE-SENSITIVE LIPASE"/>
    <property type="match status" value="1"/>
</dbReference>
<dbReference type="OrthoDB" id="6413688at2759"/>
<evidence type="ECO:0000259" key="1">
    <source>
        <dbReference type="Pfam" id="PF06350"/>
    </source>
</evidence>
<name>A0A8X6I7T8_9ARAC</name>
<dbReference type="GO" id="GO:0005829">
    <property type="term" value="C:cytosol"/>
    <property type="evidence" value="ECO:0007669"/>
    <property type="project" value="TreeGrafter"/>
</dbReference>
<dbReference type="InterPro" id="IPR029058">
    <property type="entry name" value="AB_hydrolase_fold"/>
</dbReference>